<organism evidence="1 3">
    <name type="scientific">Medicago truncatula</name>
    <name type="common">Barrel medic</name>
    <name type="synonym">Medicago tribuloides</name>
    <dbReference type="NCBI Taxonomy" id="3880"/>
    <lineage>
        <taxon>Eukaryota</taxon>
        <taxon>Viridiplantae</taxon>
        <taxon>Streptophyta</taxon>
        <taxon>Embryophyta</taxon>
        <taxon>Tracheophyta</taxon>
        <taxon>Spermatophyta</taxon>
        <taxon>Magnoliopsida</taxon>
        <taxon>eudicotyledons</taxon>
        <taxon>Gunneridae</taxon>
        <taxon>Pentapetalae</taxon>
        <taxon>rosids</taxon>
        <taxon>fabids</taxon>
        <taxon>Fabales</taxon>
        <taxon>Fabaceae</taxon>
        <taxon>Papilionoideae</taxon>
        <taxon>50 kb inversion clade</taxon>
        <taxon>NPAAA clade</taxon>
        <taxon>Hologalegina</taxon>
        <taxon>IRL clade</taxon>
        <taxon>Trifolieae</taxon>
        <taxon>Medicago</taxon>
    </lineage>
</organism>
<dbReference type="EMBL" id="CM001224">
    <property type="protein sequence ID" value="KEH18820.1"/>
    <property type="molecule type" value="Genomic_DNA"/>
</dbReference>
<name>A0A072TZ65_MEDTR</name>
<protein>
    <submittedName>
        <fullName evidence="1">UDP-glucosyltransferase family protein, putative</fullName>
    </submittedName>
</protein>
<dbReference type="EnsemblPlants" id="KEH18820">
    <property type="protein sequence ID" value="KEH18820"/>
    <property type="gene ID" value="MTR_8g028755"/>
</dbReference>
<dbReference type="Proteomes" id="UP000002051">
    <property type="component" value="Chromosome 8"/>
</dbReference>
<dbReference type="InterPro" id="IPR050481">
    <property type="entry name" value="UDP-glycosyltransf_plant"/>
</dbReference>
<dbReference type="HOGENOM" id="CLU_1186549_0_0_1"/>
<reference evidence="2" key="3">
    <citation type="submission" date="2015-04" db="UniProtKB">
        <authorList>
            <consortium name="EnsemblPlants"/>
        </authorList>
    </citation>
    <scope>IDENTIFICATION</scope>
    <source>
        <strain evidence="2">cv. Jemalong A17</strain>
    </source>
</reference>
<dbReference type="PANTHER" id="PTHR48049:SF57">
    <property type="entry name" value="UDP-GLYCOSYLTRANSFERASE 91C1-LIKE"/>
    <property type="match status" value="1"/>
</dbReference>
<proteinExistence type="predicted"/>
<dbReference type="OMA" id="NECHERC"/>
<keyword evidence="3" id="KW-1185">Reference proteome</keyword>
<evidence type="ECO:0000313" key="3">
    <source>
        <dbReference type="Proteomes" id="UP000002051"/>
    </source>
</evidence>
<gene>
    <name evidence="1" type="ordered locus">MTR_8g028755</name>
</gene>
<dbReference type="GO" id="GO:0035251">
    <property type="term" value="F:UDP-glucosyltransferase activity"/>
    <property type="evidence" value="ECO:0000318"/>
    <property type="project" value="GO_Central"/>
</dbReference>
<dbReference type="SUPFAM" id="SSF53756">
    <property type="entry name" value="UDP-Glycosyltransferase/glycogen phosphorylase"/>
    <property type="match status" value="1"/>
</dbReference>
<accession>A0A072TZ65</accession>
<reference evidence="1 3" key="1">
    <citation type="journal article" date="2011" name="Nature">
        <title>The Medicago genome provides insight into the evolution of rhizobial symbioses.</title>
        <authorList>
            <person name="Young N.D."/>
            <person name="Debelle F."/>
            <person name="Oldroyd G.E."/>
            <person name="Geurts R."/>
            <person name="Cannon S.B."/>
            <person name="Udvardi M.K."/>
            <person name="Benedito V.A."/>
            <person name="Mayer K.F."/>
            <person name="Gouzy J."/>
            <person name="Schoof H."/>
            <person name="Van de Peer Y."/>
            <person name="Proost S."/>
            <person name="Cook D.R."/>
            <person name="Meyers B.C."/>
            <person name="Spannagl M."/>
            <person name="Cheung F."/>
            <person name="De Mita S."/>
            <person name="Krishnakumar V."/>
            <person name="Gundlach H."/>
            <person name="Zhou S."/>
            <person name="Mudge J."/>
            <person name="Bharti A.K."/>
            <person name="Murray J.D."/>
            <person name="Naoumkina M.A."/>
            <person name="Rosen B."/>
            <person name="Silverstein K.A."/>
            <person name="Tang H."/>
            <person name="Rombauts S."/>
            <person name="Zhao P.X."/>
            <person name="Zhou P."/>
            <person name="Barbe V."/>
            <person name="Bardou P."/>
            <person name="Bechner M."/>
            <person name="Bellec A."/>
            <person name="Berger A."/>
            <person name="Berges H."/>
            <person name="Bidwell S."/>
            <person name="Bisseling T."/>
            <person name="Choisne N."/>
            <person name="Couloux A."/>
            <person name="Denny R."/>
            <person name="Deshpande S."/>
            <person name="Dai X."/>
            <person name="Doyle J.J."/>
            <person name="Dudez A.M."/>
            <person name="Farmer A.D."/>
            <person name="Fouteau S."/>
            <person name="Franken C."/>
            <person name="Gibelin C."/>
            <person name="Gish J."/>
            <person name="Goldstein S."/>
            <person name="Gonzalez A.J."/>
            <person name="Green P.J."/>
            <person name="Hallab A."/>
            <person name="Hartog M."/>
            <person name="Hua A."/>
            <person name="Humphray S.J."/>
            <person name="Jeong D.H."/>
            <person name="Jing Y."/>
            <person name="Jocker A."/>
            <person name="Kenton S.M."/>
            <person name="Kim D.J."/>
            <person name="Klee K."/>
            <person name="Lai H."/>
            <person name="Lang C."/>
            <person name="Lin S."/>
            <person name="Macmil S.L."/>
            <person name="Magdelenat G."/>
            <person name="Matthews L."/>
            <person name="McCorrison J."/>
            <person name="Monaghan E.L."/>
            <person name="Mun J.H."/>
            <person name="Najar F.Z."/>
            <person name="Nicholson C."/>
            <person name="Noirot C."/>
            <person name="O'Bleness M."/>
            <person name="Paule C.R."/>
            <person name="Poulain J."/>
            <person name="Prion F."/>
            <person name="Qin B."/>
            <person name="Qu C."/>
            <person name="Retzel E.F."/>
            <person name="Riddle C."/>
            <person name="Sallet E."/>
            <person name="Samain S."/>
            <person name="Samson N."/>
            <person name="Sanders I."/>
            <person name="Saurat O."/>
            <person name="Scarpelli C."/>
            <person name="Schiex T."/>
            <person name="Segurens B."/>
            <person name="Severin A.J."/>
            <person name="Sherrier D.J."/>
            <person name="Shi R."/>
            <person name="Sims S."/>
            <person name="Singer S.R."/>
            <person name="Sinharoy S."/>
            <person name="Sterck L."/>
            <person name="Viollet A."/>
            <person name="Wang B.B."/>
            <person name="Wang K."/>
            <person name="Wang M."/>
            <person name="Wang X."/>
            <person name="Warfsmann J."/>
            <person name="Weissenbach J."/>
            <person name="White D.D."/>
            <person name="White J.D."/>
            <person name="Wiley G.B."/>
            <person name="Wincker P."/>
            <person name="Xing Y."/>
            <person name="Yang L."/>
            <person name="Yao Z."/>
            <person name="Ying F."/>
            <person name="Zhai J."/>
            <person name="Zhou L."/>
            <person name="Zuber A."/>
            <person name="Denarie J."/>
            <person name="Dixon R.A."/>
            <person name="May G.D."/>
            <person name="Schwartz D.C."/>
            <person name="Rogers J."/>
            <person name="Quetier F."/>
            <person name="Town C.D."/>
            <person name="Roe B.A."/>
        </authorList>
    </citation>
    <scope>NUCLEOTIDE SEQUENCE [LARGE SCALE GENOMIC DNA]</scope>
    <source>
        <strain evidence="1">A17</strain>
        <strain evidence="2 3">cv. Jemalong A17</strain>
    </source>
</reference>
<sequence length="234" mass="26485">MKARFSPESLTSPPKWVTETSSVAYTRNEAIAFSKSVHQNNASEVSGIDRLVKVIDAAKAVICCSCYDIEGEYLNLYKKLVGKHVIPIGLLVVEISETTMFEWLDKQAAKSVFFVGFGSECKLSKKQVFEIHLSSSSIYRSNYLIRRRSDRGLVCMGWIPQEILAHSHIGGSLFHSRWGSTIETLQFGKTLLCYHSLLIIKRNEDGTFTRNEITKSLRQAMVLEEGEELRVKTR</sequence>
<dbReference type="eggNOG" id="KOG1192">
    <property type="taxonomic scope" value="Eukaryota"/>
</dbReference>
<dbReference type="STRING" id="3880.A0A072TZ65"/>
<dbReference type="PANTHER" id="PTHR48049">
    <property type="entry name" value="GLYCOSYLTRANSFERASE"/>
    <property type="match status" value="1"/>
</dbReference>
<dbReference type="AlphaFoldDB" id="A0A072TZ65"/>
<reference evidence="1 3" key="2">
    <citation type="journal article" date="2014" name="BMC Genomics">
        <title>An improved genome release (version Mt4.0) for the model legume Medicago truncatula.</title>
        <authorList>
            <person name="Tang H."/>
            <person name="Krishnakumar V."/>
            <person name="Bidwell S."/>
            <person name="Rosen B."/>
            <person name="Chan A."/>
            <person name="Zhou S."/>
            <person name="Gentzbittel L."/>
            <person name="Childs K.L."/>
            <person name="Yandell M."/>
            <person name="Gundlach H."/>
            <person name="Mayer K.F."/>
            <person name="Schwartz D.C."/>
            <person name="Town C.D."/>
        </authorList>
    </citation>
    <scope>GENOME REANNOTATION</scope>
    <source>
        <strain evidence="1">A17</strain>
        <strain evidence="2 3">cv. Jemalong A17</strain>
    </source>
</reference>
<evidence type="ECO:0000313" key="1">
    <source>
        <dbReference type="EMBL" id="KEH18820.1"/>
    </source>
</evidence>
<dbReference type="PaxDb" id="3880-AES78688"/>
<evidence type="ECO:0000313" key="2">
    <source>
        <dbReference type="EnsemblPlants" id="KEH18820"/>
    </source>
</evidence>
<dbReference type="Gene3D" id="3.40.50.2000">
    <property type="entry name" value="Glycogen Phosphorylase B"/>
    <property type="match status" value="2"/>
</dbReference>